<dbReference type="EMBL" id="JACHVU010000011">
    <property type="protein sequence ID" value="MBB2992688.1"/>
    <property type="molecule type" value="Genomic_DNA"/>
</dbReference>
<keyword evidence="3" id="KW-0378">Hydrolase</keyword>
<accession>A0A839Q934</accession>
<dbReference type="GO" id="GO:0008806">
    <property type="term" value="F:carboxymethylenebutenolidase activity"/>
    <property type="evidence" value="ECO:0007669"/>
    <property type="project" value="UniProtKB-EC"/>
</dbReference>
<dbReference type="Proteomes" id="UP000550501">
    <property type="component" value="Unassembled WGS sequence"/>
</dbReference>
<dbReference type="Pfam" id="PF01738">
    <property type="entry name" value="DLH"/>
    <property type="match status" value="1"/>
</dbReference>
<dbReference type="InterPro" id="IPR029058">
    <property type="entry name" value="AB_hydrolase_fold"/>
</dbReference>
<dbReference type="InterPro" id="IPR002925">
    <property type="entry name" value="Dienelactn_hydro"/>
</dbReference>
<gene>
    <name evidence="3" type="ORF">FHR72_004192</name>
</gene>
<protein>
    <submittedName>
        <fullName evidence="3">Carboxymethylenebutenolidase</fullName>
        <ecNumber evidence="3">3.1.1.45</ecNumber>
    </submittedName>
</protein>
<name>A0A839Q934_MYCIR</name>
<feature type="compositionally biased region" description="Low complexity" evidence="1">
    <location>
        <begin position="53"/>
        <end position="74"/>
    </location>
</feature>
<dbReference type="InterPro" id="IPR051049">
    <property type="entry name" value="Dienelactone_hydrolase-like"/>
</dbReference>
<evidence type="ECO:0000259" key="2">
    <source>
        <dbReference type="Pfam" id="PF01738"/>
    </source>
</evidence>
<dbReference type="RefSeq" id="WP_183471656.1">
    <property type="nucleotide sequence ID" value="NZ_JACHVU010000011.1"/>
</dbReference>
<dbReference type="AlphaFoldDB" id="A0A839Q934"/>
<dbReference type="Gene3D" id="3.40.50.1820">
    <property type="entry name" value="alpha/beta hydrolase"/>
    <property type="match status" value="1"/>
</dbReference>
<dbReference type="EC" id="3.1.1.45" evidence="3"/>
<evidence type="ECO:0000313" key="4">
    <source>
        <dbReference type="Proteomes" id="UP000550501"/>
    </source>
</evidence>
<feature type="region of interest" description="Disordered" evidence="1">
    <location>
        <begin position="53"/>
        <end position="95"/>
    </location>
</feature>
<dbReference type="PANTHER" id="PTHR46623">
    <property type="entry name" value="CARBOXYMETHYLENEBUTENOLIDASE-RELATED"/>
    <property type="match status" value="1"/>
</dbReference>
<evidence type="ECO:0000313" key="3">
    <source>
        <dbReference type="EMBL" id="MBB2992688.1"/>
    </source>
</evidence>
<keyword evidence="4" id="KW-1185">Reference proteome</keyword>
<evidence type="ECO:0000256" key="1">
    <source>
        <dbReference type="SAM" id="MobiDB-lite"/>
    </source>
</evidence>
<dbReference type="SUPFAM" id="SSF53474">
    <property type="entry name" value="alpha/beta-Hydrolases"/>
    <property type="match status" value="1"/>
</dbReference>
<dbReference type="PANTHER" id="PTHR46623:SF6">
    <property type="entry name" value="ALPHA_BETA-HYDROLASES SUPERFAMILY PROTEIN"/>
    <property type="match status" value="1"/>
</dbReference>
<comment type="caution">
    <text evidence="3">The sequence shown here is derived from an EMBL/GenBank/DDBJ whole genome shotgun (WGS) entry which is preliminary data.</text>
</comment>
<proteinExistence type="predicted"/>
<sequence length="315" mass="32365">MTPLQRYIAEEIATDHVDGLLSRREALRRLALLGIGTAAATTLIAACGQDGQQAQGTATSSGSPPQSPPAGTQPATPPPGMDKALPTAPVTWAGPRGELQGAWADATAGDLAAPRGGVLVIHENKGLNDWVRSVAGRLAGAGYSSLAIDLLSEQGGTATFTDPAEATAALGRRAPEDMVADLDSGIAEVSRRTPGGKVASIGFCMGGGLLWRLLAAGTPELAAALPFYGPTPDNPDFSGSKDVAVLGFYGELDQRVNATEPVAQAALTKAGLVHELVTEPGANHAFFNDTGDRYDPRAAADAWTRTLDWLAAHVG</sequence>
<organism evidence="3 4">
    <name type="scientific">Mycolicibacterium iranicum</name>
    <name type="common">Mycobacterium iranicum</name>
    <dbReference type="NCBI Taxonomy" id="912594"/>
    <lineage>
        <taxon>Bacteria</taxon>
        <taxon>Bacillati</taxon>
        <taxon>Actinomycetota</taxon>
        <taxon>Actinomycetes</taxon>
        <taxon>Mycobacteriales</taxon>
        <taxon>Mycobacteriaceae</taxon>
        <taxon>Mycolicibacterium</taxon>
    </lineage>
</organism>
<feature type="domain" description="Dienelactone hydrolase" evidence="2">
    <location>
        <begin position="114"/>
        <end position="313"/>
    </location>
</feature>
<reference evidence="3 4" key="1">
    <citation type="submission" date="2020-08" db="EMBL/GenBank/DDBJ databases">
        <title>The Agave Microbiome: Exploring the role of microbial communities in plant adaptations to desert environments.</title>
        <authorList>
            <person name="Partida-Martinez L.P."/>
        </authorList>
    </citation>
    <scope>NUCLEOTIDE SEQUENCE [LARGE SCALE GENOMIC DNA]</scope>
    <source>
        <strain evidence="3 4">AT2.18</strain>
    </source>
</reference>